<proteinExistence type="predicted"/>
<organism evidence="1 2">
    <name type="scientific">Tunisvirus fontaine2</name>
    <dbReference type="NCBI Taxonomy" id="1421067"/>
    <lineage>
        <taxon>Viruses</taxon>
        <taxon>Varidnaviria</taxon>
        <taxon>Bamfordvirae</taxon>
        <taxon>Nucleocytoviricota</taxon>
        <taxon>Megaviricetes</taxon>
        <taxon>Pimascovirales</taxon>
        <taxon>Pimascovirales incertae sedis</taxon>
        <taxon>Marseilleviridae</taxon>
        <taxon>Losannavirus</taxon>
        <taxon>Losannavirus tunisense</taxon>
    </lineage>
</organism>
<dbReference type="Proteomes" id="UP000232615">
    <property type="component" value="Segment"/>
</dbReference>
<evidence type="ECO:0008006" key="3">
    <source>
        <dbReference type="Google" id="ProtNLM"/>
    </source>
</evidence>
<reference evidence="1 2" key="1">
    <citation type="journal article" date="2014" name="Arch. Virol.">
        <title>Complete genome sequence of Tunisvirus, a new member of the proposed family Marseilleviridae.</title>
        <authorList>
            <person name="Aherfi S."/>
            <person name="Boughalmi M."/>
            <person name="Pagnier I."/>
            <person name="Fournous G."/>
            <person name="La Scola B."/>
            <person name="Raoult D."/>
            <person name="Colson P."/>
        </authorList>
    </citation>
    <scope>NUCLEOTIDE SEQUENCE [LARGE SCALE GENOMIC DNA]</scope>
    <source>
        <strain evidence="1 2">U484</strain>
    </source>
</reference>
<sequence>MLKYLETSQVVSFRISGSREKVEKKDFASVYEKKTSCEGCTKTILLHSLPSGERMQKTRTMEGHGFKVTENYSYEDGEKHGKAFGTFSDARVKKEWQYQAEYSHGELHGEAVRWQGNKILMKATFIKGKLQEAYCKNSRFLVSRRTKENVFVSTTSLFSHPFVSFSAEGQIWKEKTKKGIGCFFEKVRISVKDANIIHRYYGEEEGEETILDQVETYNFHVYFAGY</sequence>
<evidence type="ECO:0000313" key="2">
    <source>
        <dbReference type="Proteomes" id="UP000232615"/>
    </source>
</evidence>
<keyword evidence="2" id="KW-1185">Reference proteome</keyword>
<name>V9SEG6_9VIRU</name>
<dbReference type="SUPFAM" id="SSF82185">
    <property type="entry name" value="Histone H3 K4-specific methyltransferase SET7/9 N-terminal domain"/>
    <property type="match status" value="1"/>
</dbReference>
<gene>
    <name evidence="1" type="ORF">TNS_ORF392</name>
</gene>
<dbReference type="EMBL" id="KF483846">
    <property type="protein sequence ID" value="AHC55110.1"/>
    <property type="molecule type" value="Genomic_DNA"/>
</dbReference>
<accession>V9SEG6</accession>
<protein>
    <recommendedName>
        <fullName evidence="3">MORN repeat-containing protein</fullName>
    </recommendedName>
</protein>
<evidence type="ECO:0000313" key="1">
    <source>
        <dbReference type="EMBL" id="AHC55110.1"/>
    </source>
</evidence>